<dbReference type="Gene3D" id="3.40.50.1820">
    <property type="entry name" value="alpha/beta hydrolase"/>
    <property type="match status" value="1"/>
</dbReference>
<dbReference type="PANTHER" id="PTHR33630:SF9">
    <property type="entry name" value="CUTINASE 4"/>
    <property type="match status" value="1"/>
</dbReference>
<feature type="region of interest" description="Disordered" evidence="5">
    <location>
        <begin position="42"/>
        <end position="76"/>
    </location>
</feature>
<gene>
    <name evidence="7" type="ORF">NM203_26850</name>
</gene>
<keyword evidence="2" id="KW-0719">Serine esterase</keyword>
<organism evidence="7 8">
    <name type="scientific">Mycolicibacterium arenosum</name>
    <dbReference type="NCBI Taxonomy" id="2952157"/>
    <lineage>
        <taxon>Bacteria</taxon>
        <taxon>Bacillati</taxon>
        <taxon>Actinomycetota</taxon>
        <taxon>Actinomycetes</taxon>
        <taxon>Mycobacteriales</taxon>
        <taxon>Mycobacteriaceae</taxon>
        <taxon>Mycolicibacterium</taxon>
    </lineage>
</organism>
<dbReference type="PANTHER" id="PTHR33630">
    <property type="entry name" value="CUTINASE RV1984C-RELATED-RELATED"/>
    <property type="match status" value="1"/>
</dbReference>
<dbReference type="InterPro" id="IPR029058">
    <property type="entry name" value="AB_hydrolase_fold"/>
</dbReference>
<name>A0ABT1M9F8_9MYCO</name>
<evidence type="ECO:0000313" key="8">
    <source>
        <dbReference type="Proteomes" id="UP001651690"/>
    </source>
</evidence>
<keyword evidence="6" id="KW-1133">Transmembrane helix</keyword>
<dbReference type="RefSeq" id="WP_255063668.1">
    <property type="nucleotide sequence ID" value="NZ_JANDBD010000013.1"/>
</dbReference>
<dbReference type="InterPro" id="IPR000675">
    <property type="entry name" value="Cutinase/axe"/>
</dbReference>
<comment type="similarity">
    <text evidence="1">Belongs to the cutinase family.</text>
</comment>
<sequence>MGNSANTSRTKRHRILGLAAAASVTVLVAVVVAAVVVWLRQPESPKPPPTAGGPGTSTSTIPTTPGSKPRPEFQDASCPDVQMVSIPGTWESSPQMDPLNPTQFPIALLLNVTNPIRGGFDDGRLGVWTTPYTAQFHNPFSADGQMSYNDSRAEGKQRTVDFMTELNTRCPLTSYVIVGFSQGAVIAGDIASDIGNGRGPVDQDLVLGVTLIADGRRQEGVGKEVGPNPPGHGAEITLTDVPMLSTLGLAMTGPREGGFGALNDRTNEICAEGDLICAAPSEAFSIINLPQTLDTLIGAAGRPVHALYGTPDFWVLDGQTAPVWTANWARGLIENAPRPKHG</sequence>
<keyword evidence="6" id="KW-0812">Transmembrane</keyword>
<keyword evidence="6" id="KW-0472">Membrane</keyword>
<keyword evidence="4" id="KW-1015">Disulfide bond</keyword>
<feature type="compositionally biased region" description="Low complexity" evidence="5">
    <location>
        <begin position="56"/>
        <end position="67"/>
    </location>
</feature>
<keyword evidence="3" id="KW-0378">Hydrolase</keyword>
<protein>
    <submittedName>
        <fullName evidence="7">Cutinase family protein</fullName>
    </submittedName>
</protein>
<evidence type="ECO:0000256" key="1">
    <source>
        <dbReference type="ARBA" id="ARBA00007534"/>
    </source>
</evidence>
<evidence type="ECO:0000256" key="4">
    <source>
        <dbReference type="ARBA" id="ARBA00023157"/>
    </source>
</evidence>
<dbReference type="EMBL" id="JANDBD010000013">
    <property type="protein sequence ID" value="MCP9275816.1"/>
    <property type="molecule type" value="Genomic_DNA"/>
</dbReference>
<dbReference type="Pfam" id="PF01083">
    <property type="entry name" value="Cutinase"/>
    <property type="match status" value="1"/>
</dbReference>
<reference evidence="7 8" key="1">
    <citation type="submission" date="2022-06" db="EMBL/GenBank/DDBJ databases">
        <title>Mycolicibacterium sp. CAU 1645 isolated from seawater.</title>
        <authorList>
            <person name="Kim W."/>
        </authorList>
    </citation>
    <scope>NUCLEOTIDE SEQUENCE [LARGE SCALE GENOMIC DNA]</scope>
    <source>
        <strain evidence="7 8">CAU 1645</strain>
    </source>
</reference>
<feature type="transmembrane region" description="Helical" evidence="6">
    <location>
        <begin position="15"/>
        <end position="39"/>
    </location>
</feature>
<comment type="caution">
    <text evidence="7">The sequence shown here is derived from an EMBL/GenBank/DDBJ whole genome shotgun (WGS) entry which is preliminary data.</text>
</comment>
<evidence type="ECO:0000256" key="2">
    <source>
        <dbReference type="ARBA" id="ARBA00022487"/>
    </source>
</evidence>
<dbReference type="SUPFAM" id="SSF53474">
    <property type="entry name" value="alpha/beta-Hydrolases"/>
    <property type="match status" value="1"/>
</dbReference>
<proteinExistence type="inferred from homology"/>
<evidence type="ECO:0000313" key="7">
    <source>
        <dbReference type="EMBL" id="MCP9275816.1"/>
    </source>
</evidence>
<evidence type="ECO:0000256" key="3">
    <source>
        <dbReference type="ARBA" id="ARBA00022801"/>
    </source>
</evidence>
<accession>A0ABT1M9F8</accession>
<dbReference type="Proteomes" id="UP001651690">
    <property type="component" value="Unassembled WGS sequence"/>
</dbReference>
<evidence type="ECO:0000256" key="5">
    <source>
        <dbReference type="SAM" id="MobiDB-lite"/>
    </source>
</evidence>
<evidence type="ECO:0000256" key="6">
    <source>
        <dbReference type="SAM" id="Phobius"/>
    </source>
</evidence>
<keyword evidence="8" id="KW-1185">Reference proteome</keyword>
<dbReference type="SMART" id="SM01110">
    <property type="entry name" value="Cutinase"/>
    <property type="match status" value="1"/>
</dbReference>